<dbReference type="EMBL" id="VMRY01000058">
    <property type="protein sequence ID" value="TVT53385.1"/>
    <property type="molecule type" value="Genomic_DNA"/>
</dbReference>
<gene>
    <name evidence="1" type="ORF">FHK82_12080</name>
</gene>
<reference evidence="1 2" key="1">
    <citation type="submission" date="2019-07" db="EMBL/GenBank/DDBJ databases">
        <title>The pathways for chlorine oxyanion respiration interact through the shared metabolite chlorate.</title>
        <authorList>
            <person name="Barnum T.P."/>
            <person name="Cheng Y."/>
            <person name="Hill K.A."/>
            <person name="Lucas L.N."/>
            <person name="Carlson H.K."/>
            <person name="Coates J.D."/>
        </authorList>
    </citation>
    <scope>NUCLEOTIDE SEQUENCE [LARGE SCALE GENOMIC DNA]</scope>
    <source>
        <strain evidence="1">BK-3</strain>
    </source>
</reference>
<evidence type="ECO:0000313" key="1">
    <source>
        <dbReference type="EMBL" id="TVT53385.1"/>
    </source>
</evidence>
<name>A0A558CXD1_9GAMM</name>
<organism evidence="1 2">
    <name type="scientific">Sedimenticola thiotaurini</name>
    <dbReference type="NCBI Taxonomy" id="1543721"/>
    <lineage>
        <taxon>Bacteria</taxon>
        <taxon>Pseudomonadati</taxon>
        <taxon>Pseudomonadota</taxon>
        <taxon>Gammaproteobacteria</taxon>
        <taxon>Chromatiales</taxon>
        <taxon>Sedimenticolaceae</taxon>
        <taxon>Sedimenticola</taxon>
    </lineage>
</organism>
<sequence length="134" mass="15570">MPLLLDEDYKELEAQGFSYTEDEAQRFLVLLNYKLPKGIYDHEVCDVLVVIPSNYPQAGNDMLWTNPRLSRLDGKLIPATNNVGGGDNRIYQGKEFCRWSRHWNQGKSVWRPGTDGIETILRRIDWAFRRPDAQ</sequence>
<dbReference type="Proteomes" id="UP000317355">
    <property type="component" value="Unassembled WGS sequence"/>
</dbReference>
<dbReference type="InterPro" id="IPR025701">
    <property type="entry name" value="UBQ-conjugat_E2_E"/>
</dbReference>
<protein>
    <submittedName>
        <fullName evidence="1">Uncharacterized protein</fullName>
    </submittedName>
</protein>
<dbReference type="AlphaFoldDB" id="A0A558CXD1"/>
<proteinExistence type="predicted"/>
<evidence type="ECO:0000313" key="2">
    <source>
        <dbReference type="Proteomes" id="UP000317355"/>
    </source>
</evidence>
<accession>A0A558CXD1</accession>
<dbReference type="Pfam" id="PF14462">
    <property type="entry name" value="Prok-E2_E"/>
    <property type="match status" value="1"/>
</dbReference>
<comment type="caution">
    <text evidence="1">The sequence shown here is derived from an EMBL/GenBank/DDBJ whole genome shotgun (WGS) entry which is preliminary data.</text>
</comment>